<accession>A0A1T1HEF6</accession>
<sequence>MSLNTDQRQALLIELLRQHLQGKLTQGEVLQQLRKEVLGFTQTRYAELVGVSRRTLTDIEQNKGSQTQSVINKVFKPFGIQMGLIPTQSNIAHYLLHENSETAAADH</sequence>
<dbReference type="InterPro" id="IPR010982">
    <property type="entry name" value="Lambda_DNA-bd_dom_sf"/>
</dbReference>
<dbReference type="InterPro" id="IPR001387">
    <property type="entry name" value="Cro/C1-type_HTH"/>
</dbReference>
<dbReference type="Proteomes" id="UP000190064">
    <property type="component" value="Unassembled WGS sequence"/>
</dbReference>
<evidence type="ECO:0000313" key="2">
    <source>
        <dbReference type="EMBL" id="OOV88195.1"/>
    </source>
</evidence>
<evidence type="ECO:0000259" key="1">
    <source>
        <dbReference type="PROSITE" id="PS50943"/>
    </source>
</evidence>
<gene>
    <name evidence="2" type="ORF">BTA35_0201265</name>
</gene>
<protein>
    <submittedName>
        <fullName evidence="2">Transcriptional regulator</fullName>
    </submittedName>
</protein>
<comment type="caution">
    <text evidence="2">The sequence shown here is derived from an EMBL/GenBank/DDBJ whole genome shotgun (WGS) entry which is preliminary data.</text>
</comment>
<proteinExistence type="predicted"/>
<dbReference type="STRING" id="966.BTA35_0201265"/>
<dbReference type="Gene3D" id="1.10.260.40">
    <property type="entry name" value="lambda repressor-like DNA-binding domains"/>
    <property type="match status" value="1"/>
</dbReference>
<dbReference type="GO" id="GO:0003677">
    <property type="term" value="F:DNA binding"/>
    <property type="evidence" value="ECO:0007669"/>
    <property type="project" value="InterPro"/>
</dbReference>
<dbReference type="Pfam" id="PF01381">
    <property type="entry name" value="HTH_3"/>
    <property type="match status" value="1"/>
</dbReference>
<reference evidence="2" key="1">
    <citation type="submission" date="2017-02" db="EMBL/GenBank/DDBJ databases">
        <title>Draft Genome Sequence of the Salt Water Bacterium Oceanospirillum linum ATCC 11336.</title>
        <authorList>
            <person name="Trachtenberg A.M."/>
            <person name="Carney J.G."/>
            <person name="Linnane J.D."/>
            <person name="Rheaume B.A."/>
            <person name="Pitts N.L."/>
            <person name="Mykles D.L."/>
            <person name="Maclea K.S."/>
        </authorList>
    </citation>
    <scope>NUCLEOTIDE SEQUENCE [LARGE SCALE GENOMIC DNA]</scope>
    <source>
        <strain evidence="2">ATCC 11336</strain>
    </source>
</reference>
<dbReference type="RefSeq" id="WP_077242612.1">
    <property type="nucleotide sequence ID" value="NZ_FXTS01000001.1"/>
</dbReference>
<feature type="domain" description="HTH cro/C1-type" evidence="1">
    <location>
        <begin position="30"/>
        <end position="85"/>
    </location>
</feature>
<dbReference type="EMBL" id="MTSD02000001">
    <property type="protein sequence ID" value="OOV88195.1"/>
    <property type="molecule type" value="Genomic_DNA"/>
</dbReference>
<organism evidence="2 3">
    <name type="scientific">Oceanospirillum linum</name>
    <dbReference type="NCBI Taxonomy" id="966"/>
    <lineage>
        <taxon>Bacteria</taxon>
        <taxon>Pseudomonadati</taxon>
        <taxon>Pseudomonadota</taxon>
        <taxon>Gammaproteobacteria</taxon>
        <taxon>Oceanospirillales</taxon>
        <taxon>Oceanospirillaceae</taxon>
        <taxon>Oceanospirillum</taxon>
    </lineage>
</organism>
<dbReference type="PROSITE" id="PS50943">
    <property type="entry name" value="HTH_CROC1"/>
    <property type="match status" value="1"/>
</dbReference>
<dbReference type="CDD" id="cd00093">
    <property type="entry name" value="HTH_XRE"/>
    <property type="match status" value="1"/>
</dbReference>
<name>A0A1T1HEF6_OCELI</name>
<evidence type="ECO:0000313" key="3">
    <source>
        <dbReference type="Proteomes" id="UP000190064"/>
    </source>
</evidence>
<keyword evidence="3" id="KW-1185">Reference proteome</keyword>
<dbReference type="SUPFAM" id="SSF47413">
    <property type="entry name" value="lambda repressor-like DNA-binding domains"/>
    <property type="match status" value="1"/>
</dbReference>
<dbReference type="AlphaFoldDB" id="A0A1T1HEF6"/>